<dbReference type="NCBIfam" id="NF045659">
    <property type="entry name" value="DiMArgaseDdahMtb"/>
    <property type="match status" value="1"/>
</dbReference>
<evidence type="ECO:0000313" key="2">
    <source>
        <dbReference type="Proteomes" id="UP000248783"/>
    </source>
</evidence>
<comment type="caution">
    <text evidence="1">The sequence shown here is derived from an EMBL/GenBank/DDBJ whole genome shotgun (WGS) entry which is preliminary data.</text>
</comment>
<keyword evidence="2" id="KW-1185">Reference proteome</keyword>
<dbReference type="Proteomes" id="UP000248783">
    <property type="component" value="Unassembled WGS sequence"/>
</dbReference>
<proteinExistence type="predicted"/>
<dbReference type="EMBL" id="QKWH01000002">
    <property type="protein sequence ID" value="PZR54394.1"/>
    <property type="molecule type" value="Genomic_DNA"/>
</dbReference>
<reference evidence="1 2" key="1">
    <citation type="submission" date="2018-06" db="EMBL/GenBank/DDBJ databases">
        <title>Whole genome sequencing of a novel hydrocarbon degrading bacterial strain, PW21 isolated from oil contaminated produced water sample.</title>
        <authorList>
            <person name="Nagkirti P."/>
            <person name="Shaikh A."/>
            <person name="Gowdaman V."/>
            <person name="Engineer A.E."/>
            <person name="Dagar S."/>
            <person name="Dhakephalkar P.K."/>
        </authorList>
    </citation>
    <scope>NUCLEOTIDE SEQUENCE [LARGE SCALE GENOMIC DNA]</scope>
    <source>
        <strain evidence="1 2">PW21</strain>
    </source>
</reference>
<evidence type="ECO:0000313" key="1">
    <source>
        <dbReference type="EMBL" id="PZR54394.1"/>
    </source>
</evidence>
<dbReference type="SUPFAM" id="SSF55909">
    <property type="entry name" value="Pentein"/>
    <property type="match status" value="1"/>
</dbReference>
<gene>
    <name evidence="1" type="ORF">DNL40_04390</name>
</gene>
<dbReference type="PANTHER" id="PTHR47271:SF2">
    <property type="entry name" value="ARGININE DEIMINASE"/>
    <property type="match status" value="1"/>
</dbReference>
<keyword evidence="1" id="KW-0378">Hydrolase</keyword>
<organism evidence="1 2">
    <name type="scientific">Xylanimonas oleitrophica</name>
    <dbReference type="NCBI Taxonomy" id="2607479"/>
    <lineage>
        <taxon>Bacteria</taxon>
        <taxon>Bacillati</taxon>
        <taxon>Actinomycetota</taxon>
        <taxon>Actinomycetes</taxon>
        <taxon>Micrococcales</taxon>
        <taxon>Promicromonosporaceae</taxon>
        <taxon>Xylanimonas</taxon>
    </lineage>
</organism>
<dbReference type="Gene3D" id="3.75.10.10">
    <property type="entry name" value="L-arginine/glycine Amidinotransferase, Chain A"/>
    <property type="match status" value="1"/>
</dbReference>
<dbReference type="AlphaFoldDB" id="A0A2W5Y7M3"/>
<dbReference type="PANTHER" id="PTHR47271">
    <property type="entry name" value="ARGININE DEIMINASE"/>
    <property type="match status" value="1"/>
</dbReference>
<accession>A0A2W5Y7M3</accession>
<sequence>MCRPTYYSVSYEINPWMDPSVPVDNALAVAQWERLRDVHRDLGHTVEEIDPVPGLPDMVYAANGATVIDGIVYESWFRYPERAAEGPAYLRWFSDHGYVTAKARYVNEGEGDVLLAGSRVLAGHGFRTDVDAHAEMEVLWGREVVSLELVDPRFYHLDTALTVLRGGDGVGPGGVASDDEVDVAYLPAAFSPRSQEVLRTLYPDALLVSEEDAAVLGLNSVADGEHVVINPAATGYEGGLKERGYEVIGVDTSELLRGGGGAKCCTLVVRGEPRSA</sequence>
<protein>
    <submittedName>
        <fullName evidence="1">N-dimethylarginine dimethylaminohydrolase</fullName>
    </submittedName>
</protein>
<dbReference type="GO" id="GO:0019546">
    <property type="term" value="P:L-arginine deiminase pathway"/>
    <property type="evidence" value="ECO:0007669"/>
    <property type="project" value="TreeGrafter"/>
</dbReference>
<name>A0A2W5Y7M3_9MICO</name>
<dbReference type="GO" id="GO:0016990">
    <property type="term" value="F:arginine deiminase activity"/>
    <property type="evidence" value="ECO:0007669"/>
    <property type="project" value="TreeGrafter"/>
</dbReference>